<evidence type="ECO:0000256" key="1">
    <source>
        <dbReference type="SAM" id="MobiDB-lite"/>
    </source>
</evidence>
<proteinExistence type="predicted"/>
<sequence length="69" mass="6665">MPGGGETSATAPVPPAPVAISSVCFIALPSLCDGAAARGPTAADSVSVGVRNEDAGAPSHEGFSVRSSR</sequence>
<name>A0ABN3HH82_9ACTN</name>
<dbReference type="Proteomes" id="UP001499986">
    <property type="component" value="Unassembled WGS sequence"/>
</dbReference>
<evidence type="ECO:0000313" key="2">
    <source>
        <dbReference type="EMBL" id="GAA2380180.1"/>
    </source>
</evidence>
<dbReference type="EMBL" id="BAAASE010000001">
    <property type="protein sequence ID" value="GAA2380180.1"/>
    <property type="molecule type" value="Genomic_DNA"/>
</dbReference>
<comment type="caution">
    <text evidence="2">The sequence shown here is derived from an EMBL/GenBank/DDBJ whole genome shotgun (WGS) entry which is preliminary data.</text>
</comment>
<protein>
    <recommendedName>
        <fullName evidence="4">Secreted protein</fullName>
    </recommendedName>
</protein>
<gene>
    <name evidence="2" type="ORF">GCM10010255_01520</name>
</gene>
<accession>A0ABN3HH82</accession>
<reference evidence="2 3" key="1">
    <citation type="journal article" date="2019" name="Int. J. Syst. Evol. Microbiol.">
        <title>The Global Catalogue of Microorganisms (GCM) 10K type strain sequencing project: providing services to taxonomists for standard genome sequencing and annotation.</title>
        <authorList>
            <consortium name="The Broad Institute Genomics Platform"/>
            <consortium name="The Broad Institute Genome Sequencing Center for Infectious Disease"/>
            <person name="Wu L."/>
            <person name="Ma J."/>
        </authorList>
    </citation>
    <scope>NUCLEOTIDE SEQUENCE [LARGE SCALE GENOMIC DNA]</scope>
    <source>
        <strain evidence="2 3">JCM 4358</strain>
    </source>
</reference>
<keyword evidence="3" id="KW-1185">Reference proteome</keyword>
<organism evidence="2 3">
    <name type="scientific">Streptomyces coeruleofuscus</name>
    <dbReference type="NCBI Taxonomy" id="66879"/>
    <lineage>
        <taxon>Bacteria</taxon>
        <taxon>Bacillati</taxon>
        <taxon>Actinomycetota</taxon>
        <taxon>Actinomycetes</taxon>
        <taxon>Kitasatosporales</taxon>
        <taxon>Streptomycetaceae</taxon>
        <taxon>Streptomyces</taxon>
    </lineage>
</organism>
<evidence type="ECO:0008006" key="4">
    <source>
        <dbReference type="Google" id="ProtNLM"/>
    </source>
</evidence>
<evidence type="ECO:0000313" key="3">
    <source>
        <dbReference type="Proteomes" id="UP001499986"/>
    </source>
</evidence>
<feature type="region of interest" description="Disordered" evidence="1">
    <location>
        <begin position="50"/>
        <end position="69"/>
    </location>
</feature>